<dbReference type="EMBL" id="HM452125">
    <property type="protein sequence ID" value="ADM79661.1"/>
    <property type="molecule type" value="Genomic_DNA"/>
</dbReference>
<dbReference type="KEGG" id="vg:9861224"/>
<evidence type="ECO:0000313" key="1">
    <source>
        <dbReference type="EMBL" id="ADM79661.1"/>
    </source>
</evidence>
<accession>E1A1D7</accession>
<name>E1A1D7_9CAUD</name>
<dbReference type="Proteomes" id="UP000002235">
    <property type="component" value="Segment"/>
</dbReference>
<reference evidence="1 2" key="1">
    <citation type="journal article" date="2012" name="Arch. Virol.">
        <title>Complete genomic sequence of a T4-like bacteriophage, phiAS4, infecting Aeromonas salmonicida subsp. salmonicida.</title>
        <authorList>
            <person name="Kim J.H."/>
            <person name="Son J.S."/>
            <person name="Choi Y.J."/>
            <person name="Choresca C.H."/>
            <person name="Shin S.P."/>
            <person name="Han J.E."/>
            <person name="Jun J.W."/>
            <person name="Park S.C."/>
        </authorList>
    </citation>
    <scope>NUCLEOTIDE SEQUENCE [LARGE SCALE GENOMIC DNA]</scope>
</reference>
<dbReference type="GeneID" id="9861224"/>
<protein>
    <submittedName>
        <fullName evidence="1">Uncharacterized protein</fullName>
    </submittedName>
</protein>
<dbReference type="RefSeq" id="YP_003969107.1">
    <property type="nucleotide sequence ID" value="NC_014635.1"/>
</dbReference>
<proteinExistence type="predicted"/>
<evidence type="ECO:0000313" key="2">
    <source>
        <dbReference type="Proteomes" id="UP000002235"/>
    </source>
</evidence>
<keyword evidence="2" id="KW-1185">Reference proteome</keyword>
<sequence length="44" mass="5064">MQEKSHLGNSINKKSVELLKRIRYSRKRDVKINTGAHGSNELAR</sequence>
<gene>
    <name evidence="1" type="ORF">phiAS4_ORF0089</name>
</gene>
<organism evidence="1 2">
    <name type="scientific">Aeromonas phage phiAS4</name>
    <dbReference type="NCBI Taxonomy" id="879628"/>
    <lineage>
        <taxon>Viruses</taxon>
        <taxon>Duplodnaviria</taxon>
        <taxon>Heunggongvirae</taxon>
        <taxon>Uroviricota</taxon>
        <taxon>Caudoviricetes</taxon>
        <taxon>Pantevenvirales</taxon>
        <taxon>Straboviridae</taxon>
        <taxon>Tulanevirus</taxon>
        <taxon>Tulanevirus as4</taxon>
    </lineage>
</organism>